<dbReference type="Proteomes" id="UP001220022">
    <property type="component" value="Unassembled WGS sequence"/>
</dbReference>
<accession>A0ABT5YRP2</accession>
<dbReference type="RefSeq" id="WP_275806403.1">
    <property type="nucleotide sequence ID" value="NZ_BAAANM010000005.1"/>
</dbReference>
<organism evidence="2 3">
    <name type="scientific">Streptantibioticus ferralitis</name>
    <dbReference type="NCBI Taxonomy" id="236510"/>
    <lineage>
        <taxon>Bacteria</taxon>
        <taxon>Bacillati</taxon>
        <taxon>Actinomycetota</taxon>
        <taxon>Actinomycetes</taxon>
        <taxon>Kitasatosporales</taxon>
        <taxon>Streptomycetaceae</taxon>
        <taxon>Streptantibioticus</taxon>
    </lineage>
</organism>
<evidence type="ECO:0000313" key="3">
    <source>
        <dbReference type="Proteomes" id="UP001220022"/>
    </source>
</evidence>
<feature type="region of interest" description="Disordered" evidence="1">
    <location>
        <begin position="26"/>
        <end position="45"/>
    </location>
</feature>
<keyword evidence="3" id="KW-1185">Reference proteome</keyword>
<reference evidence="2 3" key="1">
    <citation type="submission" date="2023-03" db="EMBL/GenBank/DDBJ databases">
        <title>Draft genome sequence of type strain Streptomyces ferralitis JCM 14344.</title>
        <authorList>
            <person name="Klaysubun C."/>
            <person name="Duangmal K."/>
        </authorList>
    </citation>
    <scope>NUCLEOTIDE SEQUENCE [LARGE SCALE GENOMIC DNA]</scope>
    <source>
        <strain evidence="2 3">JCM 14344</strain>
    </source>
</reference>
<comment type="caution">
    <text evidence="2">The sequence shown here is derived from an EMBL/GenBank/DDBJ whole genome shotgun (WGS) entry which is preliminary data.</text>
</comment>
<proteinExistence type="predicted"/>
<evidence type="ECO:0000313" key="2">
    <source>
        <dbReference type="EMBL" id="MDF2254260.1"/>
    </source>
</evidence>
<sequence length="60" mass="6763">MYYYESEARSRAAELRQAAYQWRQAQEARQGRGGQPQTAPAARTGAVARLRSLIRPRLAA</sequence>
<gene>
    <name evidence="2" type="ORF">P2L57_00530</name>
</gene>
<evidence type="ECO:0000256" key="1">
    <source>
        <dbReference type="SAM" id="MobiDB-lite"/>
    </source>
</evidence>
<name>A0ABT5YRP2_9ACTN</name>
<protein>
    <submittedName>
        <fullName evidence="2">Uncharacterized protein</fullName>
    </submittedName>
</protein>
<dbReference type="EMBL" id="JARHTQ010000001">
    <property type="protein sequence ID" value="MDF2254260.1"/>
    <property type="molecule type" value="Genomic_DNA"/>
</dbReference>